<keyword evidence="1" id="KW-0812">Transmembrane</keyword>
<organism evidence="2 3">
    <name type="scientific">Seohaeicola zhoushanensis</name>
    <dbReference type="NCBI Taxonomy" id="1569283"/>
    <lineage>
        <taxon>Bacteria</taxon>
        <taxon>Pseudomonadati</taxon>
        <taxon>Pseudomonadota</taxon>
        <taxon>Alphaproteobacteria</taxon>
        <taxon>Rhodobacterales</taxon>
        <taxon>Roseobacteraceae</taxon>
        <taxon>Seohaeicola</taxon>
    </lineage>
</organism>
<dbReference type="AlphaFoldDB" id="A0A8J3GV07"/>
<evidence type="ECO:0000313" key="2">
    <source>
        <dbReference type="EMBL" id="GHF37061.1"/>
    </source>
</evidence>
<comment type="caution">
    <text evidence="2">The sequence shown here is derived from an EMBL/GenBank/DDBJ whole genome shotgun (WGS) entry which is preliminary data.</text>
</comment>
<keyword evidence="1" id="KW-0472">Membrane</keyword>
<evidence type="ECO:0000256" key="1">
    <source>
        <dbReference type="SAM" id="Phobius"/>
    </source>
</evidence>
<accession>A0A8J3GV07</accession>
<evidence type="ECO:0000313" key="3">
    <source>
        <dbReference type="Proteomes" id="UP000626220"/>
    </source>
</evidence>
<dbReference type="EMBL" id="BNCJ01000001">
    <property type="protein sequence ID" value="GHF37061.1"/>
    <property type="molecule type" value="Genomic_DNA"/>
</dbReference>
<feature type="transmembrane region" description="Helical" evidence="1">
    <location>
        <begin position="7"/>
        <end position="30"/>
    </location>
</feature>
<protein>
    <recommendedName>
        <fullName evidence="4">DUF2798 domain-containing protein</fullName>
    </recommendedName>
</protein>
<evidence type="ECO:0008006" key="4">
    <source>
        <dbReference type="Google" id="ProtNLM"/>
    </source>
</evidence>
<dbReference type="RefSeq" id="WP_189678563.1">
    <property type="nucleotide sequence ID" value="NZ_BNCJ01000001.1"/>
</dbReference>
<gene>
    <name evidence="2" type="ORF">GCM10017056_06190</name>
</gene>
<reference evidence="2" key="1">
    <citation type="journal article" date="2014" name="Int. J. Syst. Evol. Microbiol.">
        <title>Complete genome sequence of Corynebacterium casei LMG S-19264T (=DSM 44701T), isolated from a smear-ripened cheese.</title>
        <authorList>
            <consortium name="US DOE Joint Genome Institute (JGI-PGF)"/>
            <person name="Walter F."/>
            <person name="Albersmeier A."/>
            <person name="Kalinowski J."/>
            <person name="Ruckert C."/>
        </authorList>
    </citation>
    <scope>NUCLEOTIDE SEQUENCE</scope>
    <source>
        <strain evidence="2">KCTC 42650</strain>
    </source>
</reference>
<feature type="transmembrane region" description="Helical" evidence="1">
    <location>
        <begin position="45"/>
        <end position="66"/>
    </location>
</feature>
<dbReference type="InterPro" id="IPR021529">
    <property type="entry name" value="DUF2798"/>
</dbReference>
<reference evidence="2" key="2">
    <citation type="submission" date="2020-09" db="EMBL/GenBank/DDBJ databases">
        <authorList>
            <person name="Sun Q."/>
            <person name="Kim S."/>
        </authorList>
    </citation>
    <scope>NUCLEOTIDE SEQUENCE</scope>
    <source>
        <strain evidence="2">KCTC 42650</strain>
    </source>
</reference>
<sequence length="74" mass="8370">MDRKTIIIAQLFITFMMATLMSGVMSLIALGPTAEWLHGWPRQVIIAWPIAFVFTQFTTPLAFFLATRLGRGRV</sequence>
<proteinExistence type="predicted"/>
<name>A0A8J3GV07_9RHOB</name>
<keyword evidence="1" id="KW-1133">Transmembrane helix</keyword>
<dbReference type="Proteomes" id="UP000626220">
    <property type="component" value="Unassembled WGS sequence"/>
</dbReference>
<dbReference type="Pfam" id="PF11391">
    <property type="entry name" value="DUF2798"/>
    <property type="match status" value="1"/>
</dbReference>
<keyword evidence="3" id="KW-1185">Reference proteome</keyword>